<evidence type="ECO:0000313" key="8">
    <source>
        <dbReference type="EMBL" id="BCN32653.1"/>
    </source>
</evidence>
<dbReference type="InterPro" id="IPR003740">
    <property type="entry name" value="YitT"/>
</dbReference>
<evidence type="ECO:0000256" key="1">
    <source>
        <dbReference type="ARBA" id="ARBA00004651"/>
    </source>
</evidence>
<dbReference type="PANTHER" id="PTHR33545:SF9">
    <property type="entry name" value="UPF0750 MEMBRANE PROTEIN YITE"/>
    <property type="match status" value="1"/>
</dbReference>
<keyword evidence="3 6" id="KW-0812">Transmembrane</keyword>
<name>A0A7R7EPJ8_9FIRM</name>
<dbReference type="Gene3D" id="3.30.70.120">
    <property type="match status" value="1"/>
</dbReference>
<organism evidence="8 9">
    <name type="scientific">Anaeromicropila herbilytica</name>
    <dbReference type="NCBI Taxonomy" id="2785025"/>
    <lineage>
        <taxon>Bacteria</taxon>
        <taxon>Bacillati</taxon>
        <taxon>Bacillota</taxon>
        <taxon>Clostridia</taxon>
        <taxon>Lachnospirales</taxon>
        <taxon>Lachnospiraceae</taxon>
        <taxon>Anaeromicropila</taxon>
    </lineage>
</organism>
<gene>
    <name evidence="8" type="ORF">bsdtb5_39480</name>
</gene>
<dbReference type="KEGG" id="ahb:bsdtb5_39480"/>
<feature type="transmembrane region" description="Helical" evidence="6">
    <location>
        <begin position="85"/>
        <end position="103"/>
    </location>
</feature>
<sequence>MKLLTNRTRKMDVILIIVGAFIMAVGINLVYEPMDLVTGGFSGLAIIIKYFTKGFIHGGIPIWVSNILLNVPLFLAAFLLKGKKFVGKTLFATAVLSVALYIVPSFDIVYHDLLLASVFGGVIGGIGLGMVFITMASTGGTDMLGMIIHEFIPHYTIAQVIFVIDGAIVLLGAATFGLNKALYSVIAVYITAKVMDGMLEGLKFAKLTYIISDQYEEIAKEIMDKLDRGATGLHATGMYSNDEKKMIFCVVSKKEIIELKNIVGGIDPKAFIIVSDVREVLGEGFIEYKQ</sequence>
<dbReference type="InterPro" id="IPR051461">
    <property type="entry name" value="UPF0750_membrane"/>
</dbReference>
<dbReference type="InterPro" id="IPR015867">
    <property type="entry name" value="N-reg_PII/ATP_PRibTrfase_C"/>
</dbReference>
<evidence type="ECO:0000256" key="2">
    <source>
        <dbReference type="ARBA" id="ARBA00022475"/>
    </source>
</evidence>
<dbReference type="Proteomes" id="UP000595897">
    <property type="component" value="Chromosome"/>
</dbReference>
<feature type="transmembrane region" description="Helical" evidence="6">
    <location>
        <begin position="60"/>
        <end position="80"/>
    </location>
</feature>
<dbReference type="PIRSF" id="PIRSF006483">
    <property type="entry name" value="Membrane_protein_YitT"/>
    <property type="match status" value="1"/>
</dbReference>
<evidence type="ECO:0000256" key="4">
    <source>
        <dbReference type="ARBA" id="ARBA00022989"/>
    </source>
</evidence>
<protein>
    <submittedName>
        <fullName evidence="8">Membrane protein</fullName>
    </submittedName>
</protein>
<evidence type="ECO:0000256" key="6">
    <source>
        <dbReference type="SAM" id="Phobius"/>
    </source>
</evidence>
<dbReference type="AlphaFoldDB" id="A0A7R7EPJ8"/>
<reference evidence="8 9" key="1">
    <citation type="submission" date="2020-11" db="EMBL/GenBank/DDBJ databases">
        <title>Draft genome sequencing of a Lachnospiraceae strain isolated from anoxic soil subjected to BSD treatment.</title>
        <authorList>
            <person name="Uek A."/>
            <person name="Tonouchi A."/>
        </authorList>
    </citation>
    <scope>NUCLEOTIDE SEQUENCE [LARGE SCALE GENOMIC DNA]</scope>
    <source>
        <strain evidence="8 9">TB5</strain>
    </source>
</reference>
<dbReference type="Pfam" id="PF02588">
    <property type="entry name" value="YitT_membrane"/>
    <property type="match status" value="1"/>
</dbReference>
<feature type="transmembrane region" description="Helical" evidence="6">
    <location>
        <begin position="157"/>
        <end position="176"/>
    </location>
</feature>
<keyword evidence="9" id="KW-1185">Reference proteome</keyword>
<keyword evidence="4 6" id="KW-1133">Transmembrane helix</keyword>
<dbReference type="EMBL" id="AP024169">
    <property type="protein sequence ID" value="BCN32653.1"/>
    <property type="molecule type" value="Genomic_DNA"/>
</dbReference>
<dbReference type="InterPro" id="IPR019264">
    <property type="entry name" value="DUF2179"/>
</dbReference>
<evidence type="ECO:0000313" key="9">
    <source>
        <dbReference type="Proteomes" id="UP000595897"/>
    </source>
</evidence>
<feature type="transmembrane region" description="Helical" evidence="6">
    <location>
        <begin position="12"/>
        <end position="31"/>
    </location>
</feature>
<accession>A0A7R7EPJ8</accession>
<evidence type="ECO:0000259" key="7">
    <source>
        <dbReference type="Pfam" id="PF10035"/>
    </source>
</evidence>
<proteinExistence type="predicted"/>
<dbReference type="CDD" id="cd16380">
    <property type="entry name" value="YitT_C"/>
    <property type="match status" value="1"/>
</dbReference>
<feature type="transmembrane region" description="Helical" evidence="6">
    <location>
        <begin position="115"/>
        <end position="136"/>
    </location>
</feature>
<evidence type="ECO:0000256" key="3">
    <source>
        <dbReference type="ARBA" id="ARBA00022692"/>
    </source>
</evidence>
<keyword evidence="5 6" id="KW-0472">Membrane</keyword>
<dbReference type="GO" id="GO:0005886">
    <property type="term" value="C:plasma membrane"/>
    <property type="evidence" value="ECO:0007669"/>
    <property type="project" value="UniProtKB-SubCell"/>
</dbReference>
<dbReference type="PANTHER" id="PTHR33545">
    <property type="entry name" value="UPF0750 MEMBRANE PROTEIN YITT-RELATED"/>
    <property type="match status" value="1"/>
</dbReference>
<evidence type="ECO:0000256" key="5">
    <source>
        <dbReference type="ARBA" id="ARBA00023136"/>
    </source>
</evidence>
<comment type="subcellular location">
    <subcellularLocation>
        <location evidence="1">Cell membrane</location>
        <topology evidence="1">Multi-pass membrane protein</topology>
    </subcellularLocation>
</comment>
<feature type="domain" description="DUF2179" evidence="7">
    <location>
        <begin position="228"/>
        <end position="282"/>
    </location>
</feature>
<dbReference type="Pfam" id="PF10035">
    <property type="entry name" value="DUF2179"/>
    <property type="match status" value="1"/>
</dbReference>
<keyword evidence="2" id="KW-1003">Cell membrane</keyword>